<dbReference type="EMBL" id="SPNW01000034">
    <property type="protein sequence ID" value="TIA88775.1"/>
    <property type="molecule type" value="Genomic_DNA"/>
</dbReference>
<comment type="caution">
    <text evidence="1">The sequence shown here is derived from an EMBL/GenBank/DDBJ whole genome shotgun (WGS) entry which is preliminary data.</text>
</comment>
<accession>A0A4T0FM09</accession>
<dbReference type="Gene3D" id="1.25.10.10">
    <property type="entry name" value="Leucine-rich Repeat Variant"/>
    <property type="match status" value="1"/>
</dbReference>
<dbReference type="InterPro" id="IPR011989">
    <property type="entry name" value="ARM-like"/>
</dbReference>
<reference evidence="1 2" key="1">
    <citation type="submission" date="2019-03" db="EMBL/GenBank/DDBJ databases">
        <title>Sequencing 23 genomes of Wallemia ichthyophaga.</title>
        <authorList>
            <person name="Gostincar C."/>
        </authorList>
    </citation>
    <scope>NUCLEOTIDE SEQUENCE [LARGE SCALE GENOMIC DNA]</scope>
    <source>
        <strain evidence="1 2">EXF-5753</strain>
    </source>
</reference>
<proteinExistence type="predicted"/>
<keyword evidence="2" id="KW-1185">Reference proteome</keyword>
<evidence type="ECO:0000313" key="1">
    <source>
        <dbReference type="EMBL" id="TIA88775.1"/>
    </source>
</evidence>
<organism evidence="1 2">
    <name type="scientific">Wallemia hederae</name>
    <dbReference type="NCBI Taxonomy" id="1540922"/>
    <lineage>
        <taxon>Eukaryota</taxon>
        <taxon>Fungi</taxon>
        <taxon>Dikarya</taxon>
        <taxon>Basidiomycota</taxon>
        <taxon>Wallemiomycotina</taxon>
        <taxon>Wallemiomycetes</taxon>
        <taxon>Wallemiales</taxon>
        <taxon>Wallemiaceae</taxon>
        <taxon>Wallemia</taxon>
    </lineage>
</organism>
<protein>
    <submittedName>
        <fullName evidence="1">Uncharacterized protein</fullName>
    </submittedName>
</protein>
<dbReference type="SUPFAM" id="SSF48371">
    <property type="entry name" value="ARM repeat"/>
    <property type="match status" value="1"/>
</dbReference>
<dbReference type="OrthoDB" id="10526171at2759"/>
<evidence type="ECO:0000313" key="2">
    <source>
        <dbReference type="Proteomes" id="UP000310189"/>
    </source>
</evidence>
<name>A0A4T0FM09_9BASI</name>
<dbReference type="Proteomes" id="UP000310189">
    <property type="component" value="Unassembled WGS sequence"/>
</dbReference>
<dbReference type="AlphaFoldDB" id="A0A4T0FM09"/>
<sequence length="326" mass="36265">MRYDDLRLSLFISHLCSRLSSSLQQHREICVQAVTEEKLAGSILIFSPDCVELFRLSIEAVSRNTYPTQLAAQLDHPAARLDLLRFMNDERCQNVTDGEDASAAVPDTDATRSLMTHLQFLNDSKPVDLEAHTRITADVYHSLQTVLMSCHDERLINMLVDMTGGIRAKSLDTVSTITDNDQVALQAKLAFEKAFASTVVRALIQLLAHPKTKPSVQRNLVRVVLELLNSNDTLVATSVFSEIMRQLYQLAKENEGGSQCIACLLALLSISVHKIEPTHTNLTSILMHLAPLSGSKSSLTCQVFSDAVKCTIDAIFERTWRLLLKM</sequence>
<dbReference type="InterPro" id="IPR016024">
    <property type="entry name" value="ARM-type_fold"/>
</dbReference>
<gene>
    <name evidence="1" type="ORF">E3P99_02390</name>
</gene>